<feature type="region of interest" description="Disordered" evidence="1">
    <location>
        <begin position="329"/>
        <end position="451"/>
    </location>
</feature>
<dbReference type="eggNOG" id="COG1388">
    <property type="taxonomic scope" value="Bacteria"/>
</dbReference>
<feature type="compositionally biased region" description="Basic and acidic residues" evidence="1">
    <location>
        <begin position="119"/>
        <end position="128"/>
    </location>
</feature>
<dbReference type="CDD" id="cd00118">
    <property type="entry name" value="LysM"/>
    <property type="match status" value="3"/>
</dbReference>
<feature type="compositionally biased region" description="Polar residues" evidence="1">
    <location>
        <begin position="575"/>
        <end position="586"/>
    </location>
</feature>
<dbReference type="KEGG" id="mic:Mic7113_0909"/>
<name>K9WAL5_9CYAN</name>
<reference evidence="3 4" key="1">
    <citation type="submission" date="2012-06" db="EMBL/GenBank/DDBJ databases">
        <title>Finished chromosome of genome of Microcoleus sp. PCC 7113.</title>
        <authorList>
            <consortium name="US DOE Joint Genome Institute"/>
            <person name="Gugger M."/>
            <person name="Coursin T."/>
            <person name="Rippka R."/>
            <person name="Tandeau De Marsac N."/>
            <person name="Huntemann M."/>
            <person name="Wei C.-L."/>
            <person name="Han J."/>
            <person name="Detter J.C."/>
            <person name="Han C."/>
            <person name="Tapia R."/>
            <person name="Chen A."/>
            <person name="Kyrpides N."/>
            <person name="Mavromatis K."/>
            <person name="Markowitz V."/>
            <person name="Szeto E."/>
            <person name="Ivanova N."/>
            <person name="Pagani I."/>
            <person name="Pati A."/>
            <person name="Goodwin L."/>
            <person name="Nordberg H.P."/>
            <person name="Cantor M.N."/>
            <person name="Hua S.X."/>
            <person name="Woyke T."/>
            <person name="Kerfeld C.A."/>
        </authorList>
    </citation>
    <scope>NUCLEOTIDE SEQUENCE [LARGE SCALE GENOMIC DNA]</scope>
    <source>
        <strain evidence="3 4">PCC 7113</strain>
    </source>
</reference>
<evidence type="ECO:0000313" key="3">
    <source>
        <dbReference type="EMBL" id="AFZ16809.1"/>
    </source>
</evidence>
<dbReference type="Gene3D" id="2.70.70.10">
    <property type="entry name" value="Glucose Permease (Domain IIA)"/>
    <property type="match status" value="1"/>
</dbReference>
<feature type="region of interest" description="Disordered" evidence="1">
    <location>
        <begin position="518"/>
        <end position="586"/>
    </location>
</feature>
<dbReference type="Proteomes" id="UP000010471">
    <property type="component" value="Chromosome"/>
</dbReference>
<dbReference type="HOGENOM" id="CLU_015589_1_0_3"/>
<accession>K9WAL5</accession>
<evidence type="ECO:0000256" key="1">
    <source>
        <dbReference type="SAM" id="MobiDB-lite"/>
    </source>
</evidence>
<dbReference type="Pfam" id="PF01476">
    <property type="entry name" value="LysM"/>
    <property type="match status" value="3"/>
</dbReference>
<dbReference type="InterPro" id="IPR018392">
    <property type="entry name" value="LysM"/>
</dbReference>
<evidence type="ECO:0000313" key="4">
    <source>
        <dbReference type="Proteomes" id="UP000010471"/>
    </source>
</evidence>
<feature type="compositionally biased region" description="Low complexity" evidence="1">
    <location>
        <begin position="548"/>
        <end position="563"/>
    </location>
</feature>
<evidence type="ECO:0000259" key="2">
    <source>
        <dbReference type="PROSITE" id="PS51782"/>
    </source>
</evidence>
<dbReference type="GO" id="GO:0004222">
    <property type="term" value="F:metalloendopeptidase activity"/>
    <property type="evidence" value="ECO:0007669"/>
    <property type="project" value="TreeGrafter"/>
</dbReference>
<feature type="compositionally biased region" description="Polar residues" evidence="1">
    <location>
        <begin position="332"/>
        <end position="343"/>
    </location>
</feature>
<dbReference type="OrthoDB" id="507840at2"/>
<sequence length="1060" mass="110413">MKRTFTQKVKKVPTCAADSFDALLKLYLGYLGKHPVGATIPTDVNNRRARTSAAMIGLAISMGAAGLVLPGHGDEAMAVEPIAAEPNFPNVPTASEASVSPASVTESKVVATVTPSTTAKREVARKESPSNPKPVVEHQVKKGETLWELSKTYEVQPEAITASNEIKASPVLPVGQTLKIPTVNGIVHEIQPGDTVEKLSESYGVKPTQLQSSAPLAESGQLKTGESVTVPGNVNDLLKARQEVALKRLKDQRNRLNDSLAELRSEESTNLSKQATVPTQETANESANSVTLPSAVLTTKEPFATPQPMATAMSTPVVIPVPTPEMAASPFVSPSSAGQSESSVARPVPTPEMAASPFVSPSSAGQSESSVARPVPTPEMAASPFVSPSSAGQSESSVARPVPTPEMAASPFVSPSSAGQSESSVARPVPTPEMAASPFVSPSSAGQSESSVVIPVPTPEMAASPFVSPSSAGQSESSVVIPVPTPEMAASPFVSPSSAGQSESSVVIPVPTPEMAASPFVSPSSARQSQSSVARPVPTPEMAASPFVSPSSARQSQSSVARPVPTPEMAASPFVSPSSAGQSESSVVIPVPTPEMAASPFVKPTVPSFSTRTVAPIPNPETAATPQVPQPIVIESLGAASTANVYQVKPGDTLDQIARRNGLSRTFLMQANGLNNPHLIRINQQLKIPKTQQVGSANQTVALLPGIDSKSSRSESGQAQQGVSVPTVAVSTLPDLVQGVAPAEQLSQSPSVPRTVVAESTRVAGVKPNSALVADNQPNQSANSQQSLYVEKLKSDILRLREEYRQQGGSTQAGAPTNIVVPVISTSVPSTSNTASVPVRMNPEFDPKQRSESLQANRVKRQTQSNETSSIPIEVPPPETTASTRPQGLVATAPVPAGTYNSNTRMPVGQTVTPELPSLSAPDMYLPNSPTQFEGYIWPAKGVLTSGYGRRWGRMHKGIDIAAPVGTPIHAAAPGVVVTAGWNSGGYGNLVEIQHPDGSLTLYAHNSRILVRRGQDVQQGEQISEMGSTGYSTGPHLHFEVHPSGRGAVNPMAFLPKKRS</sequence>
<proteinExistence type="predicted"/>
<keyword evidence="4" id="KW-1185">Reference proteome</keyword>
<dbReference type="PROSITE" id="PS51782">
    <property type="entry name" value="LYSM"/>
    <property type="match status" value="3"/>
</dbReference>
<dbReference type="EMBL" id="CP003630">
    <property type="protein sequence ID" value="AFZ16809.1"/>
    <property type="molecule type" value="Genomic_DNA"/>
</dbReference>
<protein>
    <submittedName>
        <fullName evidence="3">Metalloendopeptidase-like membrane protein</fullName>
    </submittedName>
</protein>
<feature type="compositionally biased region" description="Polar residues" evidence="1">
    <location>
        <begin position="852"/>
        <end position="871"/>
    </location>
</feature>
<dbReference type="AlphaFoldDB" id="K9WAL5"/>
<dbReference type="InterPro" id="IPR036779">
    <property type="entry name" value="LysM_dom_sf"/>
</dbReference>
<dbReference type="PANTHER" id="PTHR21666">
    <property type="entry name" value="PEPTIDASE-RELATED"/>
    <property type="match status" value="1"/>
</dbReference>
<feature type="domain" description="LysM" evidence="2">
    <location>
        <begin position="644"/>
        <end position="688"/>
    </location>
</feature>
<dbReference type="Pfam" id="PF01551">
    <property type="entry name" value="Peptidase_M23"/>
    <property type="match status" value="1"/>
</dbReference>
<dbReference type="Gene3D" id="3.10.350.10">
    <property type="entry name" value="LysM domain"/>
    <property type="match status" value="3"/>
</dbReference>
<dbReference type="SUPFAM" id="SSF51261">
    <property type="entry name" value="Duplicated hybrid motif"/>
    <property type="match status" value="1"/>
</dbReference>
<organism evidence="3 4">
    <name type="scientific">Allocoleopsis franciscana PCC 7113</name>
    <dbReference type="NCBI Taxonomy" id="1173027"/>
    <lineage>
        <taxon>Bacteria</taxon>
        <taxon>Bacillati</taxon>
        <taxon>Cyanobacteriota</taxon>
        <taxon>Cyanophyceae</taxon>
        <taxon>Coleofasciculales</taxon>
        <taxon>Coleofasciculaceae</taxon>
        <taxon>Allocoleopsis</taxon>
        <taxon>Allocoleopsis franciscana</taxon>
    </lineage>
</organism>
<feature type="compositionally biased region" description="Polar residues" evidence="1">
    <location>
        <begin position="440"/>
        <end position="451"/>
    </location>
</feature>
<feature type="domain" description="LysM" evidence="2">
    <location>
        <begin position="186"/>
        <end position="230"/>
    </location>
</feature>
<dbReference type="eggNOG" id="COG0739">
    <property type="taxonomic scope" value="Bacteria"/>
</dbReference>
<dbReference type="PANTHER" id="PTHR21666:SF270">
    <property type="entry name" value="MUREIN HYDROLASE ACTIVATOR ENVC"/>
    <property type="match status" value="1"/>
</dbReference>
<feature type="domain" description="LysM" evidence="2">
    <location>
        <begin position="136"/>
        <end position="180"/>
    </location>
</feature>
<dbReference type="InterPro" id="IPR011055">
    <property type="entry name" value="Dup_hybrid_motif"/>
</dbReference>
<feature type="compositionally biased region" description="Polar residues" evidence="1">
    <location>
        <begin position="386"/>
        <end position="397"/>
    </location>
</feature>
<feature type="region of interest" description="Disordered" evidence="1">
    <location>
        <begin position="261"/>
        <end position="293"/>
    </location>
</feature>
<feature type="compositionally biased region" description="Polar residues" evidence="1">
    <location>
        <begin position="899"/>
        <end position="908"/>
    </location>
</feature>
<dbReference type="SMART" id="SM00257">
    <property type="entry name" value="LysM"/>
    <property type="match status" value="3"/>
</dbReference>
<dbReference type="CDD" id="cd12797">
    <property type="entry name" value="M23_peptidase"/>
    <property type="match status" value="1"/>
</dbReference>
<feature type="compositionally biased region" description="Polar residues" evidence="1">
    <location>
        <begin position="359"/>
        <end position="370"/>
    </location>
</feature>
<dbReference type="InterPro" id="IPR016047">
    <property type="entry name" value="M23ase_b-sheet_dom"/>
</dbReference>
<feature type="region of interest" description="Disordered" evidence="1">
    <location>
        <begin position="828"/>
        <end position="908"/>
    </location>
</feature>
<feature type="compositionally biased region" description="Polar residues" evidence="1">
    <location>
        <begin position="413"/>
        <end position="424"/>
    </location>
</feature>
<dbReference type="SUPFAM" id="SSF54106">
    <property type="entry name" value="LysM domain"/>
    <property type="match status" value="2"/>
</dbReference>
<dbReference type="InterPro" id="IPR050570">
    <property type="entry name" value="Cell_wall_metabolism_enzyme"/>
</dbReference>
<feature type="compositionally biased region" description="Polar residues" evidence="1">
    <location>
        <begin position="268"/>
        <end position="292"/>
    </location>
</feature>
<feature type="compositionally biased region" description="Low complexity" evidence="1">
    <location>
        <begin position="521"/>
        <end position="536"/>
    </location>
</feature>
<feature type="region of interest" description="Disordered" evidence="1">
    <location>
        <begin position="115"/>
        <end position="138"/>
    </location>
</feature>
<dbReference type="STRING" id="1173027.Mic7113_0909"/>
<dbReference type="PATRIC" id="fig|1173027.3.peg.1003"/>
<gene>
    <name evidence="3" type="ORF">Mic7113_0909</name>
</gene>